<name>A0A0F9V114_9ZZZZ</name>
<feature type="domain" description="Methyltransferase FkbM" evidence="1">
    <location>
        <begin position="23"/>
        <end position="141"/>
    </location>
</feature>
<reference evidence="2" key="1">
    <citation type="journal article" date="2015" name="Nature">
        <title>Complex archaea that bridge the gap between prokaryotes and eukaryotes.</title>
        <authorList>
            <person name="Spang A."/>
            <person name="Saw J.H."/>
            <person name="Jorgensen S.L."/>
            <person name="Zaremba-Niedzwiedzka K."/>
            <person name="Martijn J."/>
            <person name="Lind A.E."/>
            <person name="van Eijk R."/>
            <person name="Schleper C."/>
            <person name="Guy L."/>
            <person name="Ettema T.J."/>
        </authorList>
    </citation>
    <scope>NUCLEOTIDE SEQUENCE</scope>
</reference>
<dbReference type="NCBIfam" id="TIGR01444">
    <property type="entry name" value="fkbM_fam"/>
    <property type="match status" value="1"/>
</dbReference>
<accession>A0A0F9V114</accession>
<dbReference type="InterPro" id="IPR029063">
    <property type="entry name" value="SAM-dependent_MTases_sf"/>
</dbReference>
<dbReference type="Gene3D" id="3.40.50.150">
    <property type="entry name" value="Vaccinia Virus protein VP39"/>
    <property type="match status" value="1"/>
</dbReference>
<evidence type="ECO:0000313" key="2">
    <source>
        <dbReference type="EMBL" id="KKN67206.1"/>
    </source>
</evidence>
<protein>
    <recommendedName>
        <fullName evidence="1">Methyltransferase FkbM domain-containing protein</fullName>
    </recommendedName>
</protein>
<dbReference type="InterPro" id="IPR006342">
    <property type="entry name" value="FkbM_mtfrase"/>
</dbReference>
<dbReference type="AlphaFoldDB" id="A0A0F9V114"/>
<gene>
    <name evidence="2" type="ORF">LCGC14_0463790</name>
</gene>
<comment type="caution">
    <text evidence="2">The sequence shown here is derived from an EMBL/GenBank/DDBJ whole genome shotgun (WGS) entry which is preliminary data.</text>
</comment>
<dbReference type="SUPFAM" id="SSF53335">
    <property type="entry name" value="S-adenosyl-L-methionine-dependent methyltransferases"/>
    <property type="match status" value="1"/>
</dbReference>
<organism evidence="2">
    <name type="scientific">marine sediment metagenome</name>
    <dbReference type="NCBI Taxonomy" id="412755"/>
    <lineage>
        <taxon>unclassified sequences</taxon>
        <taxon>metagenomes</taxon>
        <taxon>ecological metagenomes</taxon>
    </lineage>
</organism>
<dbReference type="Pfam" id="PF05050">
    <property type="entry name" value="Methyltransf_21"/>
    <property type="match status" value="1"/>
</dbReference>
<proteinExistence type="predicted"/>
<dbReference type="EMBL" id="LAZR01000481">
    <property type="protein sequence ID" value="KKN67206.1"/>
    <property type="molecule type" value="Genomic_DNA"/>
</dbReference>
<sequence>MFSQREEEKHILSYFGDSGVFLDIGSYHPEIFSNVRALYERGWKGVCIEPSKNCYPTLAEFYKDTEVEVYNCAIGNKTGIFNLFDSNGDALSSTDPAHVKKWIENYNSVFTKVPTQFYTLNDLLKKSKYKQFNFVSIDVENDRLGIDILKQIDLYSVGMICLECSYQYRKEVNSYMAGWKEIYSNGENIILCR</sequence>
<evidence type="ECO:0000259" key="1">
    <source>
        <dbReference type="Pfam" id="PF05050"/>
    </source>
</evidence>